<feature type="compositionally biased region" description="Basic residues" evidence="1">
    <location>
        <begin position="49"/>
        <end position="64"/>
    </location>
</feature>
<comment type="caution">
    <text evidence="2">The sequence shown here is derived from an EMBL/GenBank/DDBJ whole genome shotgun (WGS) entry which is preliminary data.</text>
</comment>
<dbReference type="Proteomes" id="UP001187471">
    <property type="component" value="Unassembled WGS sequence"/>
</dbReference>
<evidence type="ECO:0000256" key="1">
    <source>
        <dbReference type="SAM" id="MobiDB-lite"/>
    </source>
</evidence>
<name>A0AA88RT82_9ASTE</name>
<dbReference type="EMBL" id="JAVXUO010000068">
    <property type="protein sequence ID" value="KAK2995718.1"/>
    <property type="molecule type" value="Genomic_DNA"/>
</dbReference>
<gene>
    <name evidence="2" type="ORF">RJ640_000377</name>
</gene>
<evidence type="ECO:0000313" key="3">
    <source>
        <dbReference type="Proteomes" id="UP001187471"/>
    </source>
</evidence>
<keyword evidence="3" id="KW-1185">Reference proteome</keyword>
<evidence type="ECO:0000313" key="2">
    <source>
        <dbReference type="EMBL" id="KAK2995718.1"/>
    </source>
</evidence>
<accession>A0AA88RT82</accession>
<dbReference type="AlphaFoldDB" id="A0AA88RT82"/>
<organism evidence="2 3">
    <name type="scientific">Escallonia rubra</name>
    <dbReference type="NCBI Taxonomy" id="112253"/>
    <lineage>
        <taxon>Eukaryota</taxon>
        <taxon>Viridiplantae</taxon>
        <taxon>Streptophyta</taxon>
        <taxon>Embryophyta</taxon>
        <taxon>Tracheophyta</taxon>
        <taxon>Spermatophyta</taxon>
        <taxon>Magnoliopsida</taxon>
        <taxon>eudicotyledons</taxon>
        <taxon>Gunneridae</taxon>
        <taxon>Pentapetalae</taxon>
        <taxon>asterids</taxon>
        <taxon>campanulids</taxon>
        <taxon>Escalloniales</taxon>
        <taxon>Escalloniaceae</taxon>
        <taxon>Escallonia</taxon>
    </lineage>
</organism>
<protein>
    <submittedName>
        <fullName evidence="2">Uncharacterized protein</fullName>
    </submittedName>
</protein>
<feature type="region of interest" description="Disordered" evidence="1">
    <location>
        <begin position="1"/>
        <end position="72"/>
    </location>
</feature>
<reference evidence="2" key="1">
    <citation type="submission" date="2022-12" db="EMBL/GenBank/DDBJ databases">
        <title>Draft genome assemblies for two species of Escallonia (Escalloniales).</title>
        <authorList>
            <person name="Chanderbali A."/>
            <person name="Dervinis C."/>
            <person name="Anghel I."/>
            <person name="Soltis D."/>
            <person name="Soltis P."/>
            <person name="Zapata F."/>
        </authorList>
    </citation>
    <scope>NUCLEOTIDE SEQUENCE</scope>
    <source>
        <strain evidence="2">UCBG92.1500</strain>
        <tissue evidence="2">Leaf</tissue>
    </source>
</reference>
<feature type="compositionally biased region" description="Basic and acidic residues" evidence="1">
    <location>
        <begin position="1"/>
        <end position="17"/>
    </location>
</feature>
<proteinExistence type="predicted"/>
<sequence>MAIVERLEDFKQSERPRSSRHKRAKDGGDGRSKSGLPNATDDEWSRDKGHCHHHKEEKKHKGSRKRDDSCDHKAHVGPRGGCFYCAGPHYKMDCPHKGKMIAFLEKHKCSKGNSSNSNGETRMGALLMEPNPITRPERTSVPIRKLEVAVVVEEEVVEEAMVVVEMEVKGIKENTGKEAVEEEEEVVVVAVGKEVEVEEEEVKVEVMDGEGEVVEVGEVGVVVVVVEEEEEEAEAEEAEEEGEVVGKVEVGDGEVEVAEGEVATRVTVGLGVVLHHYVNEGHIFAITKVALPYLDVSLKLLCMYLCKFSSGIAGSFRDFSHTNFLYLNDGELEW</sequence>